<evidence type="ECO:0000313" key="4">
    <source>
        <dbReference type="EMBL" id="KAK6745352.1"/>
    </source>
</evidence>
<dbReference type="Pfam" id="PF06602">
    <property type="entry name" value="Myotub-related"/>
    <property type="match status" value="1"/>
</dbReference>
<feature type="region of interest" description="Disordered" evidence="2">
    <location>
        <begin position="593"/>
        <end position="612"/>
    </location>
</feature>
<proteinExistence type="inferred from homology"/>
<evidence type="ECO:0000256" key="2">
    <source>
        <dbReference type="SAM" id="MobiDB-lite"/>
    </source>
</evidence>
<dbReference type="SUPFAM" id="SSF52799">
    <property type="entry name" value="(Phosphotyrosine protein) phosphatases II"/>
    <property type="match status" value="1"/>
</dbReference>
<protein>
    <recommendedName>
        <fullName evidence="3">Myotubularin phosphatase domain-containing protein</fullName>
    </recommendedName>
</protein>
<evidence type="ECO:0000259" key="3">
    <source>
        <dbReference type="PROSITE" id="PS51339"/>
    </source>
</evidence>
<dbReference type="PANTHER" id="PTHR10807:SF129">
    <property type="entry name" value="MYOTUBULARIN-RELATED PROTEIN 3"/>
    <property type="match status" value="1"/>
</dbReference>
<dbReference type="PROSITE" id="PS51339">
    <property type="entry name" value="PPASE_MYOTUBULARIN"/>
    <property type="match status" value="1"/>
</dbReference>
<evidence type="ECO:0000256" key="1">
    <source>
        <dbReference type="ARBA" id="ARBA00007471"/>
    </source>
</evidence>
<dbReference type="Proteomes" id="UP001303046">
    <property type="component" value="Unassembled WGS sequence"/>
</dbReference>
<evidence type="ECO:0000313" key="5">
    <source>
        <dbReference type="Proteomes" id="UP001303046"/>
    </source>
</evidence>
<dbReference type="InterPro" id="IPR030564">
    <property type="entry name" value="Myotubularin"/>
</dbReference>
<name>A0ABR1D482_NECAM</name>
<organism evidence="4 5">
    <name type="scientific">Necator americanus</name>
    <name type="common">Human hookworm</name>
    <dbReference type="NCBI Taxonomy" id="51031"/>
    <lineage>
        <taxon>Eukaryota</taxon>
        <taxon>Metazoa</taxon>
        <taxon>Ecdysozoa</taxon>
        <taxon>Nematoda</taxon>
        <taxon>Chromadorea</taxon>
        <taxon>Rhabditida</taxon>
        <taxon>Rhabditina</taxon>
        <taxon>Rhabditomorpha</taxon>
        <taxon>Strongyloidea</taxon>
        <taxon>Ancylostomatidae</taxon>
        <taxon>Bunostominae</taxon>
        <taxon>Necator</taxon>
    </lineage>
</organism>
<accession>A0ABR1D482</accession>
<sequence>MDETVGCSFSLEHGAEIPFVRLLPGEAVKSYGGFENEVFVLLTNYRICLVTVKHHILRAIPLVAIESVHLSDPSTILIKSKIGGTTSVRGKSHENAGAWYSLLNEAINPKECEALFAWTFAKAVKQSHFCTTNPILVDEEELVRRDFKRLGYDVDHFRICDDNRSFVLCSTYPEVMVVPKGICHKDLADRADSLCKKRWPAVVWRCKATGSVLLRSSQPRLAIFGWRNSWDDKFFQLIHSYIDKYAPGKDLVNFDIRPASRDPRHLRTPVEGVMHCRKHQQKTRYEVLMLPDLDYVQRSFSELIDLLSSDQLLSDQDLVDKKWFRSVKKLLDCAKKCVDFLFDGHSVLVHCCEGWDRTPQIVSLAKIIGDEYYRTIKGFEALIRIEWVAFGHKFAERNGIYRKDLKTKQGDVTSLADDPKTLVDSIQIYRRSEKKLSPIFLQFLHAVRHLMQKFPTAFQFNEKFLIQLAYHVYSGLVGPFIFDSLRESRDLAKEMNEEVISFWYYINKTNCISINAFYDKTTVGKLPTNGIADNMRVWSELYSDTFFDEVFVHSSAVQGTENRYRDTPINSAFYSTCSTLRDEQGSSCKFRQKPLRSVNDDPNKTPPEPSSIKVRREVSELRRGTELMHL</sequence>
<gene>
    <name evidence="4" type="primary">Necator_chrIII.g12609</name>
    <name evidence="4" type="ORF">RB195_011842</name>
</gene>
<keyword evidence="5" id="KW-1185">Reference proteome</keyword>
<comment type="similarity">
    <text evidence="1">Belongs to the protein-tyrosine phosphatase family. Non-receptor class myotubularin subfamily.</text>
</comment>
<dbReference type="EMBL" id="JAVFWL010000003">
    <property type="protein sequence ID" value="KAK6745352.1"/>
    <property type="molecule type" value="Genomic_DNA"/>
</dbReference>
<dbReference type="InterPro" id="IPR029021">
    <property type="entry name" value="Prot-tyrosine_phosphatase-like"/>
</dbReference>
<dbReference type="PROSITE" id="PS00383">
    <property type="entry name" value="TYR_PHOSPHATASE_1"/>
    <property type="match status" value="1"/>
</dbReference>
<reference evidence="4 5" key="1">
    <citation type="submission" date="2023-08" db="EMBL/GenBank/DDBJ databases">
        <title>A Necator americanus chromosomal reference genome.</title>
        <authorList>
            <person name="Ilik V."/>
            <person name="Petrzelkova K.J."/>
            <person name="Pardy F."/>
            <person name="Fuh T."/>
            <person name="Niatou-Singa F.S."/>
            <person name="Gouil Q."/>
            <person name="Baker L."/>
            <person name="Ritchie M.E."/>
            <person name="Jex A.R."/>
            <person name="Gazzola D."/>
            <person name="Li H."/>
            <person name="Toshio Fujiwara R."/>
            <person name="Zhan B."/>
            <person name="Aroian R.V."/>
            <person name="Pafco B."/>
            <person name="Schwarz E.M."/>
        </authorList>
    </citation>
    <scope>NUCLEOTIDE SEQUENCE [LARGE SCALE GENOMIC DNA]</scope>
    <source>
        <strain evidence="4 5">Aroian</strain>
        <tissue evidence="4">Whole animal</tissue>
    </source>
</reference>
<dbReference type="InterPro" id="IPR016130">
    <property type="entry name" value="Tyr_Pase_AS"/>
</dbReference>
<comment type="caution">
    <text evidence="4">The sequence shown here is derived from an EMBL/GenBank/DDBJ whole genome shotgun (WGS) entry which is preliminary data.</text>
</comment>
<dbReference type="InterPro" id="IPR010569">
    <property type="entry name" value="Myotubularin-like_Pase_dom"/>
</dbReference>
<feature type="domain" description="Myotubularin phosphatase" evidence="3">
    <location>
        <begin position="137"/>
        <end position="542"/>
    </location>
</feature>
<dbReference type="PANTHER" id="PTHR10807">
    <property type="entry name" value="MYOTUBULARIN-RELATED"/>
    <property type="match status" value="1"/>
</dbReference>